<dbReference type="PROSITE" id="PS51722">
    <property type="entry name" value="G_TR_2"/>
    <property type="match status" value="1"/>
</dbReference>
<evidence type="ECO:0000313" key="11">
    <source>
        <dbReference type="Proteomes" id="UP000178798"/>
    </source>
</evidence>
<dbReference type="NCBIfam" id="TIGR00231">
    <property type="entry name" value="small_GTP"/>
    <property type="match status" value="1"/>
</dbReference>
<dbReference type="InterPro" id="IPR036925">
    <property type="entry name" value="TIF_IF2_dom3_sf"/>
</dbReference>
<keyword evidence="5 8" id="KW-0648">Protein biosynthesis</keyword>
<organism evidence="10 11">
    <name type="scientific">Candidatus Wolfebacteria bacterium RIFCSPLOWO2_01_FULL_38_11</name>
    <dbReference type="NCBI Taxonomy" id="1802556"/>
    <lineage>
        <taxon>Bacteria</taxon>
        <taxon>Candidatus Wolfeibacteriota</taxon>
    </lineage>
</organism>
<keyword evidence="6" id="KW-0342">GTP-binding</keyword>
<dbReference type="GO" id="GO:0005737">
    <property type="term" value="C:cytoplasm"/>
    <property type="evidence" value="ECO:0007669"/>
    <property type="project" value="UniProtKB-UniRule"/>
</dbReference>
<keyword evidence="3 8" id="KW-0396">Initiation factor</keyword>
<comment type="function">
    <text evidence="8">One of the essential components for the initiation of protein synthesis. Protects formylmethionyl-tRNA from spontaneous hydrolysis and promotes its binding to the 30S ribosomal subunits. Also involved in the hydrolysis of GTP during the formation of the 70S ribosomal complex.</text>
</comment>
<dbReference type="InterPro" id="IPR005225">
    <property type="entry name" value="Small_GTP-bd"/>
</dbReference>
<dbReference type="CDD" id="cd01887">
    <property type="entry name" value="IF2_eIF5B"/>
    <property type="match status" value="1"/>
</dbReference>
<dbReference type="Gene3D" id="3.40.50.300">
    <property type="entry name" value="P-loop containing nucleotide triphosphate hydrolases"/>
    <property type="match status" value="1"/>
</dbReference>
<keyword evidence="4" id="KW-0547">Nucleotide-binding</keyword>
<dbReference type="EMBL" id="MGIQ01000015">
    <property type="protein sequence ID" value="OGM90715.1"/>
    <property type="molecule type" value="Genomic_DNA"/>
</dbReference>
<evidence type="ECO:0000313" key="10">
    <source>
        <dbReference type="EMBL" id="OGM90715.1"/>
    </source>
</evidence>
<dbReference type="InterPro" id="IPR027417">
    <property type="entry name" value="P-loop_NTPase"/>
</dbReference>
<evidence type="ECO:0000256" key="6">
    <source>
        <dbReference type="ARBA" id="ARBA00023134"/>
    </source>
</evidence>
<dbReference type="InterPro" id="IPR015760">
    <property type="entry name" value="TIF_IF2"/>
</dbReference>
<dbReference type="PANTHER" id="PTHR43381:SF4">
    <property type="entry name" value="EUKARYOTIC TRANSLATION INITIATION FACTOR 5B"/>
    <property type="match status" value="1"/>
</dbReference>
<dbReference type="InterPro" id="IPR009000">
    <property type="entry name" value="Transl_B-barrel_sf"/>
</dbReference>
<dbReference type="InterPro" id="IPR053905">
    <property type="entry name" value="EF-G-like_DII"/>
</dbReference>
<dbReference type="STRING" id="1802556.A2999_00560"/>
<dbReference type="Pfam" id="PF22042">
    <property type="entry name" value="EF-G_D2"/>
    <property type="match status" value="1"/>
</dbReference>
<dbReference type="AlphaFoldDB" id="A0A1F8DSB4"/>
<dbReference type="SUPFAM" id="SSF50447">
    <property type="entry name" value="Translation proteins"/>
    <property type="match status" value="2"/>
</dbReference>
<dbReference type="NCBIfam" id="TIGR00487">
    <property type="entry name" value="IF-2"/>
    <property type="match status" value="1"/>
</dbReference>
<dbReference type="GO" id="GO:0003924">
    <property type="term" value="F:GTPase activity"/>
    <property type="evidence" value="ECO:0007669"/>
    <property type="project" value="InterPro"/>
</dbReference>
<dbReference type="Gene3D" id="2.40.30.10">
    <property type="entry name" value="Translation factors"/>
    <property type="match status" value="2"/>
</dbReference>
<gene>
    <name evidence="10" type="ORF">A2999_00560</name>
</gene>
<accession>A0A1F8DSB4</accession>
<dbReference type="FunFam" id="3.40.50.300:FF:000019">
    <property type="entry name" value="Translation initiation factor IF-2"/>
    <property type="match status" value="1"/>
</dbReference>
<reference evidence="10 11" key="1">
    <citation type="journal article" date="2016" name="Nat. Commun.">
        <title>Thousands of microbial genomes shed light on interconnected biogeochemical processes in an aquifer system.</title>
        <authorList>
            <person name="Anantharaman K."/>
            <person name="Brown C.T."/>
            <person name="Hug L.A."/>
            <person name="Sharon I."/>
            <person name="Castelle C.J."/>
            <person name="Probst A.J."/>
            <person name="Thomas B.C."/>
            <person name="Singh A."/>
            <person name="Wilkins M.J."/>
            <person name="Karaoz U."/>
            <person name="Brodie E.L."/>
            <person name="Williams K.H."/>
            <person name="Hubbard S.S."/>
            <person name="Banfield J.F."/>
        </authorList>
    </citation>
    <scope>NUCLEOTIDE SEQUENCE [LARGE SCALE GENOMIC DNA]</scope>
</reference>
<comment type="similarity">
    <text evidence="1 8">Belongs to the TRAFAC class translation factor GTPase superfamily. Classic translation factor GTPase family. IF-2 subfamily.</text>
</comment>
<dbReference type="Pfam" id="PF11987">
    <property type="entry name" value="IF-2"/>
    <property type="match status" value="1"/>
</dbReference>
<evidence type="ECO:0000259" key="9">
    <source>
        <dbReference type="PROSITE" id="PS51722"/>
    </source>
</evidence>
<evidence type="ECO:0000256" key="2">
    <source>
        <dbReference type="ARBA" id="ARBA00020675"/>
    </source>
</evidence>
<evidence type="ECO:0000256" key="5">
    <source>
        <dbReference type="ARBA" id="ARBA00022917"/>
    </source>
</evidence>
<dbReference type="SUPFAM" id="SSF52156">
    <property type="entry name" value="Initiation factor IF2/eIF5b, domain 3"/>
    <property type="match status" value="1"/>
</dbReference>
<dbReference type="Pfam" id="PF00009">
    <property type="entry name" value="GTP_EFTU"/>
    <property type="match status" value="1"/>
</dbReference>
<dbReference type="Gene3D" id="3.40.50.10050">
    <property type="entry name" value="Translation initiation factor IF- 2, domain 3"/>
    <property type="match status" value="1"/>
</dbReference>
<evidence type="ECO:0000256" key="1">
    <source>
        <dbReference type="ARBA" id="ARBA00007733"/>
    </source>
</evidence>
<dbReference type="PANTHER" id="PTHR43381">
    <property type="entry name" value="TRANSLATION INITIATION FACTOR IF-2-RELATED"/>
    <property type="match status" value="1"/>
</dbReference>
<dbReference type="SUPFAM" id="SSF52540">
    <property type="entry name" value="P-loop containing nucleoside triphosphate hydrolases"/>
    <property type="match status" value="1"/>
</dbReference>
<sequence>MQENHLKNLILRPPIVVVMGHVDHGKSSLLDFIRKTNIVAKEAGGITQSIGAYEIIHNNKRITFIDTPGHEAFSKMRSRGATIADLAILVVAADDGVKPQTKESIEILNSTKTPFVIAINKIDKNNADVEKTKNDLMANNVFLESYGGNISWQGISAKTGQGINELLDLILLAAEMENLTYDPNADTSGFIIETEADSRRGVIATAIVKNGTLKTNDKIATATAFGKIKILEDFLGEKAETLSPSSPALILGFETLPQTGEEFLAGENAETIYKKPLKIKPREKNEELKKDQTTLNLILKADVSGSLEPLSEIIKNLNQEKVKINIISESIGEITDGDIKNASSSNAIIIGFRVKTNKIAENLAKAQNIKIISSEIIYELIDAVQNEIKLREKPLPLGEIEILKFFSQKGKEQLIGGKVLSGSLKNNIRIKIIRNNEEIGMGKITSLRQQKQTANEVKASEECGLIFESDISISAGDHLLWQ</sequence>
<dbReference type="InterPro" id="IPR000795">
    <property type="entry name" value="T_Tr_GTP-bd_dom"/>
</dbReference>
<evidence type="ECO:0000256" key="4">
    <source>
        <dbReference type="ARBA" id="ARBA00022741"/>
    </source>
</evidence>
<evidence type="ECO:0000256" key="3">
    <source>
        <dbReference type="ARBA" id="ARBA00022540"/>
    </source>
</evidence>
<dbReference type="FunFam" id="3.40.50.10050:FF:000001">
    <property type="entry name" value="Translation initiation factor IF-2"/>
    <property type="match status" value="1"/>
</dbReference>
<dbReference type="InterPro" id="IPR000178">
    <property type="entry name" value="TF_IF2_bacterial-like"/>
</dbReference>
<comment type="caution">
    <text evidence="10">The sequence shown here is derived from an EMBL/GenBank/DDBJ whole genome shotgun (WGS) entry which is preliminary data.</text>
</comment>
<dbReference type="GO" id="GO:0005525">
    <property type="term" value="F:GTP binding"/>
    <property type="evidence" value="ECO:0007669"/>
    <property type="project" value="UniProtKB-KW"/>
</dbReference>
<evidence type="ECO:0000256" key="8">
    <source>
        <dbReference type="RuleBase" id="RU000644"/>
    </source>
</evidence>
<name>A0A1F8DSB4_9BACT</name>
<dbReference type="Proteomes" id="UP000178798">
    <property type="component" value="Unassembled WGS sequence"/>
</dbReference>
<proteinExistence type="inferred from homology"/>
<evidence type="ECO:0000256" key="7">
    <source>
        <dbReference type="NCBIfam" id="TIGR00487"/>
    </source>
</evidence>
<dbReference type="InterPro" id="IPR023115">
    <property type="entry name" value="TIF_IF2_dom3"/>
</dbReference>
<feature type="domain" description="Tr-type G" evidence="9">
    <location>
        <begin position="11"/>
        <end position="179"/>
    </location>
</feature>
<protein>
    <recommendedName>
        <fullName evidence="2 7">Translation initiation factor IF-2</fullName>
    </recommendedName>
</protein>
<dbReference type="GO" id="GO:0003743">
    <property type="term" value="F:translation initiation factor activity"/>
    <property type="evidence" value="ECO:0007669"/>
    <property type="project" value="UniProtKB-UniRule"/>
</dbReference>